<dbReference type="Proteomes" id="UP000319663">
    <property type="component" value="Unassembled WGS sequence"/>
</dbReference>
<gene>
    <name evidence="3" type="ORF">MPDQ_003390</name>
</gene>
<comment type="caution">
    <text evidence="3">The sequence shown here is derived from an EMBL/GenBank/DDBJ whole genome shotgun (WGS) entry which is preliminary data.</text>
</comment>
<feature type="region of interest" description="Disordered" evidence="1">
    <location>
        <begin position="332"/>
        <end position="363"/>
    </location>
</feature>
<feature type="compositionally biased region" description="Low complexity" evidence="1">
    <location>
        <begin position="438"/>
        <end position="459"/>
    </location>
</feature>
<feature type="compositionally biased region" description="Basic residues" evidence="1">
    <location>
        <begin position="215"/>
        <end position="228"/>
    </location>
</feature>
<feature type="compositionally biased region" description="Polar residues" evidence="1">
    <location>
        <begin position="343"/>
        <end position="362"/>
    </location>
</feature>
<feature type="compositionally biased region" description="Polar residues" evidence="1">
    <location>
        <begin position="229"/>
        <end position="245"/>
    </location>
</feature>
<sequence length="506" mass="55136">MPASVPEGLVTVSGRVLSSELKDDGVDMNDIARLWRVYNAIASAQSGHVGRRLENLFWRIWGSRRRHDTLRGSTVTKLFLKISQTSPLPGIPVQQPKQVGNNHGNEPSSRSLRGPQKGPLLSPKDQSREHPQQRQLQDRTRNQPRRPAPLPPILKKSQSATGSQGERHKTTRLLITSPGGRSVTRKPSNPPTPAGELVNRQGQKRSYFVVGKGGNPKRKPVTVRRKSSHPTSASGTEIRSPQISPISPVSLSGLTADPSPVHPDEKFCVSKPQLLRDPAMLSPESLDDEESKQTLSASLSAQKILMAIEERPASPKSPPLSPTRGFAASSIHSHAPAPISSSLEQQGRNTFQQQEQLHSTSLVDKGFRSRFAERRLQAQRPVGVSSENFNSAIDGNPVEFTTNNNTYRRSILSAESCGFDGGPRAGSCKAPPFPSTAPVSQSPHVSPPVGGLDPDLLPPSTQTFPGSLPFPTSTYTSRPRSQLSHLIEQSRSKNLMSRSIEDREVK</sequence>
<dbReference type="STRING" id="5098.A0A507QL13"/>
<feature type="domain" description="Nitrogen regulatory protein areA GATA-like" evidence="2">
    <location>
        <begin position="34"/>
        <end position="62"/>
    </location>
</feature>
<dbReference type="Pfam" id="PF08550">
    <property type="entry name" value="GATA_AreA"/>
    <property type="match status" value="1"/>
</dbReference>
<evidence type="ECO:0000313" key="4">
    <source>
        <dbReference type="Proteomes" id="UP000319663"/>
    </source>
</evidence>
<accession>A0A507QL13</accession>
<dbReference type="AlphaFoldDB" id="A0A507QL13"/>
<name>A0A507QL13_MONPU</name>
<proteinExistence type="predicted"/>
<feature type="region of interest" description="Disordered" evidence="1">
    <location>
        <begin position="86"/>
        <end position="245"/>
    </location>
</feature>
<protein>
    <recommendedName>
        <fullName evidence="2">Nitrogen regulatory protein areA GATA-like domain-containing protein</fullName>
    </recommendedName>
</protein>
<feature type="compositionally biased region" description="Basic and acidic residues" evidence="1">
    <location>
        <begin position="125"/>
        <end position="141"/>
    </location>
</feature>
<feature type="compositionally biased region" description="Low complexity" evidence="1">
    <location>
        <begin position="332"/>
        <end position="342"/>
    </location>
</feature>
<evidence type="ECO:0000313" key="3">
    <source>
        <dbReference type="EMBL" id="TQB68473.1"/>
    </source>
</evidence>
<evidence type="ECO:0000259" key="2">
    <source>
        <dbReference type="Pfam" id="PF08550"/>
    </source>
</evidence>
<keyword evidence="4" id="KW-1185">Reference proteome</keyword>
<feature type="compositionally biased region" description="Polar residues" evidence="1">
    <location>
        <begin position="95"/>
        <end position="111"/>
    </location>
</feature>
<evidence type="ECO:0000256" key="1">
    <source>
        <dbReference type="SAM" id="MobiDB-lite"/>
    </source>
</evidence>
<feature type="region of interest" description="Disordered" evidence="1">
    <location>
        <begin position="427"/>
        <end position="506"/>
    </location>
</feature>
<feature type="compositionally biased region" description="Polar residues" evidence="1">
    <location>
        <begin position="460"/>
        <end position="497"/>
    </location>
</feature>
<reference evidence="3 4" key="1">
    <citation type="submission" date="2019-06" db="EMBL/GenBank/DDBJ databases">
        <title>Wine fermentation using esterase from Monascus purpureus.</title>
        <authorList>
            <person name="Geng C."/>
            <person name="Zhang Y."/>
        </authorList>
    </citation>
    <scope>NUCLEOTIDE SEQUENCE [LARGE SCALE GENOMIC DNA]</scope>
    <source>
        <strain evidence="3">HQ1</strain>
    </source>
</reference>
<organism evidence="3 4">
    <name type="scientific">Monascus purpureus</name>
    <name type="common">Red mold</name>
    <name type="synonym">Monascus anka</name>
    <dbReference type="NCBI Taxonomy" id="5098"/>
    <lineage>
        <taxon>Eukaryota</taxon>
        <taxon>Fungi</taxon>
        <taxon>Dikarya</taxon>
        <taxon>Ascomycota</taxon>
        <taxon>Pezizomycotina</taxon>
        <taxon>Eurotiomycetes</taxon>
        <taxon>Eurotiomycetidae</taxon>
        <taxon>Eurotiales</taxon>
        <taxon>Aspergillaceae</taxon>
        <taxon>Monascus</taxon>
    </lineage>
</organism>
<dbReference type="InterPro" id="IPR013860">
    <property type="entry name" value="AreA_GATA"/>
</dbReference>
<dbReference type="EMBL" id="VIFY01000214">
    <property type="protein sequence ID" value="TQB68473.1"/>
    <property type="molecule type" value="Genomic_DNA"/>
</dbReference>